<dbReference type="EC" id="3.1.11.6" evidence="6"/>
<protein>
    <recommendedName>
        <fullName evidence="6">Exodeoxyribonuclease 7 small subunit</fullName>
        <ecNumber evidence="6">3.1.11.6</ecNumber>
    </recommendedName>
    <alternativeName>
        <fullName evidence="6">Exodeoxyribonuclease VII small subunit</fullName>
        <shortName evidence="6">Exonuclease VII small subunit</shortName>
    </alternativeName>
</protein>
<comment type="catalytic activity">
    <reaction evidence="6">
        <text>Exonucleolytic cleavage in either 5'- to 3'- or 3'- to 5'-direction to yield nucleoside 5'-phosphates.</text>
        <dbReference type="EC" id="3.1.11.6"/>
    </reaction>
</comment>
<dbReference type="NCBIfam" id="TIGR01280">
    <property type="entry name" value="xseB"/>
    <property type="match status" value="1"/>
</dbReference>
<accession>A0A450S3S2</accession>
<dbReference type="GO" id="GO:0006308">
    <property type="term" value="P:DNA catabolic process"/>
    <property type="evidence" value="ECO:0007669"/>
    <property type="project" value="UniProtKB-UniRule"/>
</dbReference>
<evidence type="ECO:0000256" key="5">
    <source>
        <dbReference type="ARBA" id="ARBA00022839"/>
    </source>
</evidence>
<dbReference type="AlphaFoldDB" id="A0A450S3S2"/>
<comment type="similarity">
    <text evidence="1 6">Belongs to the XseB family.</text>
</comment>
<evidence type="ECO:0000256" key="3">
    <source>
        <dbReference type="ARBA" id="ARBA00022722"/>
    </source>
</evidence>
<dbReference type="Pfam" id="PF02609">
    <property type="entry name" value="Exonuc_VII_S"/>
    <property type="match status" value="1"/>
</dbReference>
<dbReference type="GO" id="GO:0009318">
    <property type="term" value="C:exodeoxyribonuclease VII complex"/>
    <property type="evidence" value="ECO:0007669"/>
    <property type="project" value="UniProtKB-UniRule"/>
</dbReference>
<comment type="subcellular location">
    <subcellularLocation>
        <location evidence="6">Cytoplasm</location>
    </subcellularLocation>
</comment>
<dbReference type="PANTHER" id="PTHR34137">
    <property type="entry name" value="EXODEOXYRIBONUCLEASE 7 SMALL SUBUNIT"/>
    <property type="match status" value="1"/>
</dbReference>
<feature type="region of interest" description="Disordered" evidence="7">
    <location>
        <begin position="1"/>
        <end position="35"/>
    </location>
</feature>
<evidence type="ECO:0000256" key="7">
    <source>
        <dbReference type="SAM" id="MobiDB-lite"/>
    </source>
</evidence>
<evidence type="ECO:0000256" key="2">
    <source>
        <dbReference type="ARBA" id="ARBA00022490"/>
    </source>
</evidence>
<gene>
    <name evidence="6" type="primary">xseB</name>
    <name evidence="8" type="ORF">BECKDK2373B_GA0170837_10139</name>
</gene>
<keyword evidence="5 6" id="KW-0269">Exonuclease</keyword>
<keyword evidence="2 6" id="KW-0963">Cytoplasm</keyword>
<evidence type="ECO:0000256" key="1">
    <source>
        <dbReference type="ARBA" id="ARBA00009998"/>
    </source>
</evidence>
<dbReference type="EMBL" id="CAADEX010000013">
    <property type="protein sequence ID" value="VFJ46390.1"/>
    <property type="molecule type" value="Genomic_DNA"/>
</dbReference>
<proteinExistence type="inferred from homology"/>
<name>A0A450S3S2_9GAMM</name>
<feature type="region of interest" description="Disordered" evidence="7">
    <location>
        <begin position="94"/>
        <end position="113"/>
    </location>
</feature>
<comment type="subunit">
    <text evidence="6">Heterooligomer composed of large and small subunits.</text>
</comment>
<comment type="function">
    <text evidence="6">Bidirectionally degrades single-stranded DNA into large acid-insoluble oligonucleotides, which are then degraded further into small acid-soluble oligonucleotides.</text>
</comment>
<sequence>MTAAKKKTATATAGANGPKGSAPEAGSPVNRHNFEESMAELERLVTHMEQGELSLEEMLENFERGMALSKACRQAIDEAEQRVRILMEKEGDQAIEPFREHLSNTARPDEELP</sequence>
<keyword evidence="4 6" id="KW-0378">Hydrolase</keyword>
<dbReference type="InterPro" id="IPR003761">
    <property type="entry name" value="Exonuc_VII_S"/>
</dbReference>
<evidence type="ECO:0000256" key="6">
    <source>
        <dbReference type="HAMAP-Rule" id="MF_00337"/>
    </source>
</evidence>
<dbReference type="InterPro" id="IPR037004">
    <property type="entry name" value="Exonuc_VII_ssu_sf"/>
</dbReference>
<dbReference type="HAMAP" id="MF_00337">
    <property type="entry name" value="Exonuc_7_S"/>
    <property type="match status" value="1"/>
</dbReference>
<evidence type="ECO:0000313" key="8">
    <source>
        <dbReference type="EMBL" id="VFJ46390.1"/>
    </source>
</evidence>
<dbReference type="PANTHER" id="PTHR34137:SF1">
    <property type="entry name" value="EXODEOXYRIBONUCLEASE 7 SMALL SUBUNIT"/>
    <property type="match status" value="1"/>
</dbReference>
<reference evidence="8" key="1">
    <citation type="submission" date="2019-02" db="EMBL/GenBank/DDBJ databases">
        <authorList>
            <person name="Gruber-Vodicka R. H."/>
            <person name="Seah K. B. B."/>
        </authorList>
    </citation>
    <scope>NUCLEOTIDE SEQUENCE</scope>
    <source>
        <strain evidence="8">BECK_DK47</strain>
    </source>
</reference>
<dbReference type="GO" id="GO:0008855">
    <property type="term" value="F:exodeoxyribonuclease VII activity"/>
    <property type="evidence" value="ECO:0007669"/>
    <property type="project" value="UniProtKB-UniRule"/>
</dbReference>
<keyword evidence="3 6" id="KW-0540">Nuclease</keyword>
<dbReference type="Gene3D" id="1.10.287.1040">
    <property type="entry name" value="Exonuclease VII, small subunit"/>
    <property type="match status" value="1"/>
</dbReference>
<dbReference type="SUPFAM" id="SSF116842">
    <property type="entry name" value="XseB-like"/>
    <property type="match status" value="1"/>
</dbReference>
<evidence type="ECO:0000256" key="4">
    <source>
        <dbReference type="ARBA" id="ARBA00022801"/>
    </source>
</evidence>
<dbReference type="NCBIfam" id="NF002140">
    <property type="entry name" value="PRK00977.1-4"/>
    <property type="match status" value="1"/>
</dbReference>
<dbReference type="GO" id="GO:0005829">
    <property type="term" value="C:cytosol"/>
    <property type="evidence" value="ECO:0007669"/>
    <property type="project" value="TreeGrafter"/>
</dbReference>
<organism evidence="8">
    <name type="scientific">Candidatus Kentrum sp. DK</name>
    <dbReference type="NCBI Taxonomy" id="2126562"/>
    <lineage>
        <taxon>Bacteria</taxon>
        <taxon>Pseudomonadati</taxon>
        <taxon>Pseudomonadota</taxon>
        <taxon>Gammaproteobacteria</taxon>
        <taxon>Candidatus Kentrum</taxon>
    </lineage>
</organism>